<gene>
    <name evidence="1" type="ordered locus">Murru_1632</name>
</gene>
<organism evidence="1 2">
    <name type="scientific">Allomuricauda ruestringensis (strain DSM 13258 / CIP 107369 / LMG 19739 / B1)</name>
    <name type="common">Muricauda ruestringensis</name>
    <dbReference type="NCBI Taxonomy" id="886377"/>
    <lineage>
        <taxon>Bacteria</taxon>
        <taxon>Pseudomonadati</taxon>
        <taxon>Bacteroidota</taxon>
        <taxon>Flavobacteriia</taxon>
        <taxon>Flavobacteriales</taxon>
        <taxon>Flavobacteriaceae</taxon>
        <taxon>Flagellimonas</taxon>
    </lineage>
</organism>
<dbReference type="AlphaFoldDB" id="G2PIF8"/>
<reference evidence="1 2" key="2">
    <citation type="journal article" date="2012" name="Stand. Genomic Sci.">
        <title>Complete genome sequence of the facultatively anaerobic, appendaged bacterium Muricauda ruestringensis type strain (B1(T)).</title>
        <authorList>
            <person name="Huntemann M."/>
            <person name="Teshima H."/>
            <person name="Lapidus A."/>
            <person name="Nolan M."/>
            <person name="Lucas S."/>
            <person name="Hammon N."/>
            <person name="Deshpande S."/>
            <person name="Cheng J.F."/>
            <person name="Tapia R."/>
            <person name="Goodwin L.A."/>
            <person name="Pitluck S."/>
            <person name="Liolios K."/>
            <person name="Pagani I."/>
            <person name="Ivanova N."/>
            <person name="Mavromatis K."/>
            <person name="Mikhailova N."/>
            <person name="Pati A."/>
            <person name="Chen A."/>
            <person name="Palaniappan K."/>
            <person name="Land M."/>
            <person name="Hauser L."/>
            <person name="Pan C."/>
            <person name="Brambilla E.M."/>
            <person name="Rohde M."/>
            <person name="Spring S."/>
            <person name="Goker M."/>
            <person name="Detter J.C."/>
            <person name="Bristow J."/>
            <person name="Eisen J.A."/>
            <person name="Markowitz V."/>
            <person name="Hugenholtz P."/>
            <person name="Kyrpides N.C."/>
            <person name="Klenk H.P."/>
            <person name="Woyke T."/>
        </authorList>
    </citation>
    <scope>NUCLEOTIDE SEQUENCE [LARGE SCALE GENOMIC DNA]</scope>
    <source>
        <strain evidence="2">DSM 13258 / LMG 19739 / B1</strain>
    </source>
</reference>
<evidence type="ECO:0000313" key="1">
    <source>
        <dbReference type="EMBL" id="AEM70672.1"/>
    </source>
</evidence>
<keyword evidence="2" id="KW-1185">Reference proteome</keyword>
<evidence type="ECO:0000313" key="2">
    <source>
        <dbReference type="Proteomes" id="UP000008908"/>
    </source>
</evidence>
<proteinExistence type="predicted"/>
<sequence>MSNQATKIVCLMSIRSINKYTVIKRFSLGKMLYDKLDTIYIQEHDSKNGEPQKVFNGKKEYVMDISSGIYLSLCKGFIVVREKLI</sequence>
<reference evidence="2" key="1">
    <citation type="submission" date="2011-08" db="EMBL/GenBank/DDBJ databases">
        <title>The complete genome of Muricauda ruestringensis DSM 13258.</title>
        <authorList>
            <person name="Lucas S."/>
            <person name="Han J."/>
            <person name="Lapidus A."/>
            <person name="Bruce D."/>
            <person name="Goodwin L."/>
            <person name="Pitluck S."/>
            <person name="Peters L."/>
            <person name="Kyrpides N."/>
            <person name="Mavromatis K."/>
            <person name="Ivanova N."/>
            <person name="Ovchinnikova G."/>
            <person name="Teshima H."/>
            <person name="Detter J.C."/>
            <person name="Tapia R."/>
            <person name="Han C."/>
            <person name="Land M."/>
            <person name="Hauser L."/>
            <person name="Markowitz V."/>
            <person name="Cheng J.-F."/>
            <person name="Hugenholtz P."/>
            <person name="Woyke T."/>
            <person name="Wu D."/>
            <person name="Spring S."/>
            <person name="Schroeder M."/>
            <person name="Brambilla E."/>
            <person name="Klenk H.-P."/>
            <person name="Eisen J.A."/>
        </authorList>
    </citation>
    <scope>NUCLEOTIDE SEQUENCE [LARGE SCALE GENOMIC DNA]</scope>
    <source>
        <strain evidence="2">DSM 13258 / LMG 19739 / B1</strain>
    </source>
</reference>
<protein>
    <submittedName>
        <fullName evidence="1">Uncharacterized protein</fullName>
    </submittedName>
</protein>
<dbReference type="STRING" id="886377.Murru_1632"/>
<accession>G2PIF8</accession>
<dbReference type="EMBL" id="CP002999">
    <property type="protein sequence ID" value="AEM70672.1"/>
    <property type="molecule type" value="Genomic_DNA"/>
</dbReference>
<dbReference type="KEGG" id="mrs:Murru_1632"/>
<dbReference type="HOGENOM" id="CLU_2509073_0_0_10"/>
<name>G2PIF8_ALLRU</name>
<dbReference type="Proteomes" id="UP000008908">
    <property type="component" value="Chromosome"/>
</dbReference>